<feature type="chain" id="PRO_5042241358" evidence="1">
    <location>
        <begin position="25"/>
        <end position="81"/>
    </location>
</feature>
<dbReference type="EMBL" id="JAWXYG010000002">
    <property type="protein sequence ID" value="KAK4279305.1"/>
    <property type="molecule type" value="Genomic_DNA"/>
</dbReference>
<accession>A0AAE1TCY5</accession>
<gene>
    <name evidence="2" type="ORF">QN277_011104</name>
</gene>
<evidence type="ECO:0000313" key="3">
    <source>
        <dbReference type="Proteomes" id="UP001293593"/>
    </source>
</evidence>
<organism evidence="2 3">
    <name type="scientific">Acacia crassicarpa</name>
    <name type="common">northern wattle</name>
    <dbReference type="NCBI Taxonomy" id="499986"/>
    <lineage>
        <taxon>Eukaryota</taxon>
        <taxon>Viridiplantae</taxon>
        <taxon>Streptophyta</taxon>
        <taxon>Embryophyta</taxon>
        <taxon>Tracheophyta</taxon>
        <taxon>Spermatophyta</taxon>
        <taxon>Magnoliopsida</taxon>
        <taxon>eudicotyledons</taxon>
        <taxon>Gunneridae</taxon>
        <taxon>Pentapetalae</taxon>
        <taxon>rosids</taxon>
        <taxon>fabids</taxon>
        <taxon>Fabales</taxon>
        <taxon>Fabaceae</taxon>
        <taxon>Caesalpinioideae</taxon>
        <taxon>mimosoid clade</taxon>
        <taxon>Acacieae</taxon>
        <taxon>Acacia</taxon>
    </lineage>
</organism>
<keyword evidence="1" id="KW-0732">Signal</keyword>
<feature type="signal peptide" evidence="1">
    <location>
        <begin position="1"/>
        <end position="24"/>
    </location>
</feature>
<protein>
    <submittedName>
        <fullName evidence="2">Uncharacterized protein</fullName>
    </submittedName>
</protein>
<dbReference type="AlphaFoldDB" id="A0AAE1TCY5"/>
<dbReference type="Proteomes" id="UP001293593">
    <property type="component" value="Unassembled WGS sequence"/>
</dbReference>
<evidence type="ECO:0000256" key="1">
    <source>
        <dbReference type="SAM" id="SignalP"/>
    </source>
</evidence>
<name>A0AAE1TCY5_9FABA</name>
<keyword evidence="3" id="KW-1185">Reference proteome</keyword>
<comment type="caution">
    <text evidence="2">The sequence shown here is derived from an EMBL/GenBank/DDBJ whole genome shotgun (WGS) entry which is preliminary data.</text>
</comment>
<reference evidence="2" key="1">
    <citation type="submission" date="2023-10" db="EMBL/GenBank/DDBJ databases">
        <title>Chromosome-level genome of the transformable northern wattle, Acacia crassicarpa.</title>
        <authorList>
            <person name="Massaro I."/>
            <person name="Sinha N.R."/>
            <person name="Poethig S."/>
            <person name="Leichty A.R."/>
        </authorList>
    </citation>
    <scope>NUCLEOTIDE SEQUENCE</scope>
    <source>
        <strain evidence="2">Acra3RX</strain>
        <tissue evidence="2">Leaf</tissue>
    </source>
</reference>
<evidence type="ECO:0000313" key="2">
    <source>
        <dbReference type="EMBL" id="KAK4279305.1"/>
    </source>
</evidence>
<proteinExistence type="predicted"/>
<sequence length="81" mass="8869">MEDGVCSSFLLLHSLSFVLHPSAGFITMGTSMSLPVPFGHLKLRIHAFVHFLMKYHASRDGGALSLDEYNSRLGCCSSLLI</sequence>